<name>A0A9R1UWJ7_LACSA</name>
<evidence type="ECO:0000313" key="3">
    <source>
        <dbReference type="Proteomes" id="UP000235145"/>
    </source>
</evidence>
<comment type="caution">
    <text evidence="2">The sequence shown here is derived from an EMBL/GenBank/DDBJ whole genome shotgun (WGS) entry which is preliminary data.</text>
</comment>
<dbReference type="AlphaFoldDB" id="A0A9R1UWJ7"/>
<reference evidence="2 3" key="1">
    <citation type="journal article" date="2017" name="Nat. Commun.">
        <title>Genome assembly with in vitro proximity ligation data and whole-genome triplication in lettuce.</title>
        <authorList>
            <person name="Reyes-Chin-Wo S."/>
            <person name="Wang Z."/>
            <person name="Yang X."/>
            <person name="Kozik A."/>
            <person name="Arikit S."/>
            <person name="Song C."/>
            <person name="Xia L."/>
            <person name="Froenicke L."/>
            <person name="Lavelle D.O."/>
            <person name="Truco M.J."/>
            <person name="Xia R."/>
            <person name="Zhu S."/>
            <person name="Xu C."/>
            <person name="Xu H."/>
            <person name="Xu X."/>
            <person name="Cox K."/>
            <person name="Korf I."/>
            <person name="Meyers B.C."/>
            <person name="Michelmore R.W."/>
        </authorList>
    </citation>
    <scope>NUCLEOTIDE SEQUENCE [LARGE SCALE GENOMIC DNA]</scope>
    <source>
        <strain evidence="3">cv. Salinas</strain>
        <tissue evidence="2">Seedlings</tissue>
    </source>
</reference>
<dbReference type="EMBL" id="NBSK02000008">
    <property type="protein sequence ID" value="KAJ0194051.1"/>
    <property type="molecule type" value="Genomic_DNA"/>
</dbReference>
<keyword evidence="3" id="KW-1185">Reference proteome</keyword>
<gene>
    <name evidence="2" type="ORF">LSAT_V11C800444710</name>
</gene>
<evidence type="ECO:0000256" key="1">
    <source>
        <dbReference type="SAM" id="Coils"/>
    </source>
</evidence>
<keyword evidence="1" id="KW-0175">Coiled coil</keyword>
<organism evidence="2 3">
    <name type="scientific">Lactuca sativa</name>
    <name type="common">Garden lettuce</name>
    <dbReference type="NCBI Taxonomy" id="4236"/>
    <lineage>
        <taxon>Eukaryota</taxon>
        <taxon>Viridiplantae</taxon>
        <taxon>Streptophyta</taxon>
        <taxon>Embryophyta</taxon>
        <taxon>Tracheophyta</taxon>
        <taxon>Spermatophyta</taxon>
        <taxon>Magnoliopsida</taxon>
        <taxon>eudicotyledons</taxon>
        <taxon>Gunneridae</taxon>
        <taxon>Pentapetalae</taxon>
        <taxon>asterids</taxon>
        <taxon>campanulids</taxon>
        <taxon>Asterales</taxon>
        <taxon>Asteraceae</taxon>
        <taxon>Cichorioideae</taxon>
        <taxon>Cichorieae</taxon>
        <taxon>Lactucinae</taxon>
        <taxon>Lactuca</taxon>
    </lineage>
</organism>
<feature type="coiled-coil region" evidence="1">
    <location>
        <begin position="16"/>
        <end position="43"/>
    </location>
</feature>
<proteinExistence type="predicted"/>
<accession>A0A9R1UWJ7</accession>
<evidence type="ECO:0000313" key="2">
    <source>
        <dbReference type="EMBL" id="KAJ0194051.1"/>
    </source>
</evidence>
<sequence length="91" mass="10289">MFLTVPKVELTDNSEKLKLRYEINRLTDNLEKLKLQNRKEVSSLSTTNLISTVDNSSGELYETRKNTIINTNTNTCQLLDTSPRVDVVAAS</sequence>
<protein>
    <submittedName>
        <fullName evidence="2">Uncharacterized protein</fullName>
    </submittedName>
</protein>
<dbReference type="Proteomes" id="UP000235145">
    <property type="component" value="Unassembled WGS sequence"/>
</dbReference>